<feature type="transmembrane region" description="Helical" evidence="8">
    <location>
        <begin position="117"/>
        <end position="136"/>
    </location>
</feature>
<evidence type="ECO:0000256" key="5">
    <source>
        <dbReference type="ARBA" id="ARBA00022692"/>
    </source>
</evidence>
<dbReference type="PANTHER" id="PTHR34975:SF2">
    <property type="entry name" value="SPORE GERMINATION PROTEIN A2"/>
    <property type="match status" value="1"/>
</dbReference>
<comment type="caution">
    <text evidence="9">The sequence shown here is derived from an EMBL/GenBank/DDBJ whole genome shotgun (WGS) entry which is preliminary data.</text>
</comment>
<dbReference type="Pfam" id="PF03845">
    <property type="entry name" value="Spore_permease"/>
    <property type="match status" value="1"/>
</dbReference>
<dbReference type="EMBL" id="JAPMLT010000009">
    <property type="protein sequence ID" value="MCX7571171.1"/>
    <property type="molecule type" value="Genomic_DNA"/>
</dbReference>
<evidence type="ECO:0000256" key="1">
    <source>
        <dbReference type="ARBA" id="ARBA00004141"/>
    </source>
</evidence>
<evidence type="ECO:0000313" key="9">
    <source>
        <dbReference type="EMBL" id="MCX7571171.1"/>
    </source>
</evidence>
<dbReference type="Proteomes" id="UP001208017">
    <property type="component" value="Unassembled WGS sequence"/>
</dbReference>
<evidence type="ECO:0000256" key="6">
    <source>
        <dbReference type="ARBA" id="ARBA00022989"/>
    </source>
</evidence>
<keyword evidence="5 8" id="KW-0812">Transmembrane</keyword>
<evidence type="ECO:0000256" key="3">
    <source>
        <dbReference type="ARBA" id="ARBA00022448"/>
    </source>
</evidence>
<comment type="similarity">
    <text evidence="2">Belongs to the amino acid-polyamine-organocation (APC) superfamily. Spore germination protein (SGP) (TC 2.A.3.9) family.</text>
</comment>
<feature type="transmembrane region" description="Helical" evidence="8">
    <location>
        <begin position="83"/>
        <end position="105"/>
    </location>
</feature>
<accession>A0ABT3X2M5</accession>
<feature type="transmembrane region" description="Helical" evidence="8">
    <location>
        <begin position="192"/>
        <end position="208"/>
    </location>
</feature>
<keyword evidence="6 8" id="KW-1133">Transmembrane helix</keyword>
<dbReference type="InterPro" id="IPR004761">
    <property type="entry name" value="Spore_GerAB"/>
</dbReference>
<evidence type="ECO:0000256" key="2">
    <source>
        <dbReference type="ARBA" id="ARBA00007998"/>
    </source>
</evidence>
<evidence type="ECO:0000256" key="8">
    <source>
        <dbReference type="SAM" id="Phobius"/>
    </source>
</evidence>
<proteinExistence type="inferred from homology"/>
<name>A0ABT3X2M5_9BACL</name>
<comment type="subcellular location">
    <subcellularLocation>
        <location evidence="1">Membrane</location>
        <topology evidence="1">Multi-pass membrane protein</topology>
    </subcellularLocation>
</comment>
<organism evidence="9 10">
    <name type="scientific">Tumebacillus lacus</name>
    <dbReference type="NCBI Taxonomy" id="2995335"/>
    <lineage>
        <taxon>Bacteria</taxon>
        <taxon>Bacillati</taxon>
        <taxon>Bacillota</taxon>
        <taxon>Bacilli</taxon>
        <taxon>Bacillales</taxon>
        <taxon>Alicyclobacillaceae</taxon>
        <taxon>Tumebacillus</taxon>
    </lineage>
</organism>
<feature type="transmembrane region" description="Helical" evidence="8">
    <location>
        <begin position="334"/>
        <end position="356"/>
    </location>
</feature>
<dbReference type="RefSeq" id="WP_267152420.1">
    <property type="nucleotide sequence ID" value="NZ_JAPMLT010000009.1"/>
</dbReference>
<feature type="transmembrane region" description="Helical" evidence="8">
    <location>
        <begin position="143"/>
        <end position="165"/>
    </location>
</feature>
<protein>
    <submittedName>
        <fullName evidence="9">GerAB/ArcD/ProY family transporter</fullName>
    </submittedName>
</protein>
<keyword evidence="7 8" id="KW-0472">Membrane</keyword>
<gene>
    <name evidence="9" type="ORF">OS242_14560</name>
</gene>
<feature type="transmembrane region" description="Helical" evidence="8">
    <location>
        <begin position="215"/>
        <end position="233"/>
    </location>
</feature>
<reference evidence="9 10" key="1">
    <citation type="submission" date="2022-11" db="EMBL/GenBank/DDBJ databases">
        <title>Study of microbial diversity in lake waters.</title>
        <authorList>
            <person name="Zhang J."/>
        </authorList>
    </citation>
    <scope>NUCLEOTIDE SEQUENCE [LARGE SCALE GENOMIC DNA]</scope>
    <source>
        <strain evidence="9 10">DT12</strain>
    </source>
</reference>
<feature type="transmembrane region" description="Helical" evidence="8">
    <location>
        <begin position="268"/>
        <end position="293"/>
    </location>
</feature>
<keyword evidence="10" id="KW-1185">Reference proteome</keyword>
<sequence>MKVRITNGMLMGLVVNMVYAKAIGLTQGIMAREAGSDMWMATILSTLQGMAVMLITVIVMLRLPEKNMVEQAALLLGKWGGKLIAALLFLFFLGAFGTVMITFVYHLMDYFLPEVPVIVFILVGGAVAVYAVYQGLEVIARMALVGSFSIIALNVLVLFGSIYQFDIRELLPVFQNGFVNTIKASRHNDTDWAMATLMTALILPLVRDRLTWKKSAPLAIVYGGLFVLQWPILEAGVLSPEMTGQYIVACMQLARSAEIGQFIHRYEMIMIAFFATSALVQTMMSLMCACMSVSHVLGLKDYRPVILPTTLVLGGFGYWVVLDHGRAMRLLSDYWPPAALAVAFGVPMLVFAAGFLRKKKLAAARKEAEEEKQAQMRKSS</sequence>
<feature type="transmembrane region" description="Helical" evidence="8">
    <location>
        <begin position="39"/>
        <end position="63"/>
    </location>
</feature>
<keyword evidence="4" id="KW-0309">Germination</keyword>
<feature type="transmembrane region" description="Helical" evidence="8">
    <location>
        <begin position="305"/>
        <end position="322"/>
    </location>
</feature>
<evidence type="ECO:0000256" key="7">
    <source>
        <dbReference type="ARBA" id="ARBA00023136"/>
    </source>
</evidence>
<keyword evidence="3" id="KW-0813">Transport</keyword>
<evidence type="ECO:0000313" key="10">
    <source>
        <dbReference type="Proteomes" id="UP001208017"/>
    </source>
</evidence>
<evidence type="ECO:0000256" key="4">
    <source>
        <dbReference type="ARBA" id="ARBA00022544"/>
    </source>
</evidence>
<dbReference type="PANTHER" id="PTHR34975">
    <property type="entry name" value="SPORE GERMINATION PROTEIN A2"/>
    <property type="match status" value="1"/>
</dbReference>